<dbReference type="InterPro" id="IPR044068">
    <property type="entry name" value="CB"/>
</dbReference>
<dbReference type="InterPro" id="IPR011932">
    <property type="entry name" value="Recomb_XerD"/>
</dbReference>
<protein>
    <recommendedName>
        <fullName evidence="3 11">Tyrosine recombinase XerD</fullName>
    </recommendedName>
</protein>
<dbReference type="EMBL" id="JGZB01000003">
    <property type="protein sequence ID" value="KFI68589.1"/>
    <property type="molecule type" value="Genomic_DNA"/>
</dbReference>
<dbReference type="HAMAP" id="MF_01807">
    <property type="entry name" value="Recomb_XerD"/>
    <property type="match status" value="1"/>
</dbReference>
<evidence type="ECO:0000256" key="4">
    <source>
        <dbReference type="ARBA" id="ARBA00022490"/>
    </source>
</evidence>
<dbReference type="GO" id="GO:0005737">
    <property type="term" value="C:cytoplasm"/>
    <property type="evidence" value="ECO:0007669"/>
    <property type="project" value="UniProtKB-SubCell"/>
</dbReference>
<dbReference type="CDD" id="cd00798">
    <property type="entry name" value="INT_XerDC_C"/>
    <property type="match status" value="1"/>
</dbReference>
<comment type="function">
    <text evidence="11">Site-specific tyrosine recombinase, which acts by catalyzing the cutting and rejoining of the recombining DNA molecules. The XerC-XerD complex is essential to convert dimers of the bacterial chromosome into monomers to permit their segregation at cell division. It also contributes to the segregational stability of plasmids.</text>
</comment>
<evidence type="ECO:0000256" key="10">
    <source>
        <dbReference type="ARBA" id="ARBA00023306"/>
    </source>
</evidence>
<dbReference type="eggNOG" id="COG4974">
    <property type="taxonomic scope" value="Bacteria"/>
</dbReference>
<evidence type="ECO:0000259" key="12">
    <source>
        <dbReference type="PROSITE" id="PS51898"/>
    </source>
</evidence>
<dbReference type="GO" id="GO:0006313">
    <property type="term" value="P:DNA transposition"/>
    <property type="evidence" value="ECO:0007669"/>
    <property type="project" value="UniProtKB-UniRule"/>
</dbReference>
<keyword evidence="6 11" id="KW-0159">Chromosome partition</keyword>
<accession>A0A087BC39</accession>
<dbReference type="SUPFAM" id="SSF56349">
    <property type="entry name" value="DNA breaking-rejoining enzymes"/>
    <property type="match status" value="1"/>
</dbReference>
<feature type="active site" evidence="11">
    <location>
        <position position="179"/>
    </location>
</feature>
<dbReference type="GO" id="GO:0007059">
    <property type="term" value="P:chromosome segregation"/>
    <property type="evidence" value="ECO:0007669"/>
    <property type="project" value="UniProtKB-UniRule"/>
</dbReference>
<evidence type="ECO:0000256" key="7">
    <source>
        <dbReference type="ARBA" id="ARBA00022908"/>
    </source>
</evidence>
<keyword evidence="9 11" id="KW-0233">DNA recombination</keyword>
<feature type="active site" evidence="11">
    <location>
        <position position="257"/>
    </location>
</feature>
<feature type="active site" description="O-(3'-phospho-DNA)-tyrosine intermediate" evidence="11">
    <location>
        <position position="289"/>
    </location>
</feature>
<evidence type="ECO:0000256" key="5">
    <source>
        <dbReference type="ARBA" id="ARBA00022618"/>
    </source>
</evidence>
<proteinExistence type="inferred from homology"/>
<dbReference type="InterPro" id="IPR050090">
    <property type="entry name" value="Tyrosine_recombinase_XerCD"/>
</dbReference>
<evidence type="ECO:0000256" key="11">
    <source>
        <dbReference type="HAMAP-Rule" id="MF_01807"/>
    </source>
</evidence>
<dbReference type="GO" id="GO:0003677">
    <property type="term" value="F:DNA binding"/>
    <property type="evidence" value="ECO:0007669"/>
    <property type="project" value="UniProtKB-UniRule"/>
</dbReference>
<dbReference type="PROSITE" id="PS51900">
    <property type="entry name" value="CB"/>
    <property type="match status" value="1"/>
</dbReference>
<keyword evidence="4 11" id="KW-0963">Cytoplasm</keyword>
<dbReference type="AlphaFoldDB" id="A0A087BC39"/>
<dbReference type="PROSITE" id="PS51898">
    <property type="entry name" value="TYR_RECOMBINASE"/>
    <property type="match status" value="1"/>
</dbReference>
<dbReference type="NCBIfam" id="NF001399">
    <property type="entry name" value="PRK00283.1"/>
    <property type="match status" value="1"/>
</dbReference>
<keyword evidence="8 11" id="KW-0238">DNA-binding</keyword>
<evidence type="ECO:0000313" key="15">
    <source>
        <dbReference type="Proteomes" id="UP000029052"/>
    </source>
</evidence>
<dbReference type="InterPro" id="IPR023009">
    <property type="entry name" value="Tyrosine_recombinase_XerC/XerD"/>
</dbReference>
<dbReference type="GO" id="GO:0009037">
    <property type="term" value="F:tyrosine-based site-specific recombinase activity"/>
    <property type="evidence" value="ECO:0007669"/>
    <property type="project" value="UniProtKB-UniRule"/>
</dbReference>
<comment type="subunit">
    <text evidence="11">Forms a cyclic heterotetrameric complex composed of two molecules of XerC and two molecules of XerD.</text>
</comment>
<dbReference type="Proteomes" id="UP000029052">
    <property type="component" value="Unassembled WGS sequence"/>
</dbReference>
<dbReference type="PANTHER" id="PTHR30349:SF81">
    <property type="entry name" value="TYROSINE RECOMBINASE XERC"/>
    <property type="match status" value="1"/>
</dbReference>
<dbReference type="InterPro" id="IPR013762">
    <property type="entry name" value="Integrase-like_cat_sf"/>
</dbReference>
<evidence type="ECO:0000256" key="3">
    <source>
        <dbReference type="ARBA" id="ARBA00015810"/>
    </source>
</evidence>
<dbReference type="PANTHER" id="PTHR30349">
    <property type="entry name" value="PHAGE INTEGRASE-RELATED"/>
    <property type="match status" value="1"/>
</dbReference>
<dbReference type="Pfam" id="PF00589">
    <property type="entry name" value="Phage_integrase"/>
    <property type="match status" value="1"/>
</dbReference>
<feature type="domain" description="Core-binding (CB)" evidence="13">
    <location>
        <begin position="6"/>
        <end position="92"/>
    </location>
</feature>
<feature type="active site" evidence="11">
    <location>
        <position position="280"/>
    </location>
</feature>
<dbReference type="Gene3D" id="1.10.443.10">
    <property type="entry name" value="Intergrase catalytic core"/>
    <property type="match status" value="1"/>
</dbReference>
<evidence type="ECO:0000256" key="9">
    <source>
        <dbReference type="ARBA" id="ARBA00023172"/>
    </source>
</evidence>
<feature type="active site" evidence="11">
    <location>
        <position position="155"/>
    </location>
</feature>
<evidence type="ECO:0000256" key="8">
    <source>
        <dbReference type="ARBA" id="ARBA00023125"/>
    </source>
</evidence>
<reference evidence="14 15" key="1">
    <citation type="submission" date="2014-03" db="EMBL/GenBank/DDBJ databases">
        <title>Genomics of Bifidobacteria.</title>
        <authorList>
            <person name="Ventura M."/>
            <person name="Milani C."/>
            <person name="Lugli G.A."/>
        </authorList>
    </citation>
    <scope>NUCLEOTIDE SEQUENCE [LARGE SCALE GENOMIC DNA]</scope>
    <source>
        <strain evidence="14 15">LMG 11591</strain>
    </source>
</reference>
<evidence type="ECO:0000256" key="2">
    <source>
        <dbReference type="ARBA" id="ARBA00010450"/>
    </source>
</evidence>
<evidence type="ECO:0000256" key="6">
    <source>
        <dbReference type="ARBA" id="ARBA00022829"/>
    </source>
</evidence>
<dbReference type="InterPro" id="IPR004107">
    <property type="entry name" value="Integrase_SAM-like_N"/>
</dbReference>
<dbReference type="InterPro" id="IPR011010">
    <property type="entry name" value="DNA_brk_join_enz"/>
</dbReference>
<dbReference type="GO" id="GO:0051301">
    <property type="term" value="P:cell division"/>
    <property type="evidence" value="ECO:0007669"/>
    <property type="project" value="UniProtKB-KW"/>
</dbReference>
<feature type="domain" description="Tyr recombinase" evidence="12">
    <location>
        <begin position="113"/>
        <end position="302"/>
    </location>
</feature>
<gene>
    <name evidence="11" type="primary">xerD</name>
    <name evidence="14" type="ORF">BMAGN_0457</name>
</gene>
<dbReference type="STRING" id="1692.BMAGN_0457"/>
<keyword evidence="10 11" id="KW-0131">Cell cycle</keyword>
<evidence type="ECO:0000259" key="13">
    <source>
        <dbReference type="PROSITE" id="PS51900"/>
    </source>
</evidence>
<comment type="subcellular location">
    <subcellularLocation>
        <location evidence="1 11">Cytoplasm</location>
    </subcellularLocation>
</comment>
<sequence length="310" mass="34195">MTGMNSGMDELVTQFLEYIGVERGLSPATVSAYQSDLAMYREWLERHGVEDAAAISQDDVEQFVAWMHEDGQSATSISRRLASVHMFHRFLLNNGDVVADVSAAVKPPKNAQTLPDVLTVEQVSALLDAATPVVDDPVQLRDKALLEFLYATGCRVSEATGADLNDVDMENRLVKLTGKGNKQRLVPLGSYALKALEQYVAQGRERLEAKSTGARERRAIFLNKRGKRLSRQSAWEVIAQAGERAHLPVALHPHTLRHSCATHLLAGGMDVRTVQEMLGHASVTTTQRYTHVTPDALIETYIMSHPRARG</sequence>
<keyword evidence="5 11" id="KW-0132">Cell division</keyword>
<dbReference type="NCBIfam" id="TIGR02225">
    <property type="entry name" value="recomb_XerD"/>
    <property type="match status" value="1"/>
</dbReference>
<comment type="similarity">
    <text evidence="2 11">Belongs to the 'phage' integrase family. XerD subfamily.</text>
</comment>
<keyword evidence="15" id="KW-1185">Reference proteome</keyword>
<dbReference type="Gene3D" id="1.10.150.130">
    <property type="match status" value="1"/>
</dbReference>
<name>A0A087BC39_9BIFI</name>
<keyword evidence="7 11" id="KW-0229">DNA integration</keyword>
<dbReference type="HAMAP" id="MF_01808">
    <property type="entry name" value="Recomb_XerC_XerD"/>
    <property type="match status" value="1"/>
</dbReference>
<feature type="active site" evidence="11">
    <location>
        <position position="254"/>
    </location>
</feature>
<dbReference type="Pfam" id="PF02899">
    <property type="entry name" value="Phage_int_SAM_1"/>
    <property type="match status" value="1"/>
</dbReference>
<dbReference type="InterPro" id="IPR002104">
    <property type="entry name" value="Integrase_catalytic"/>
</dbReference>
<dbReference type="InterPro" id="IPR010998">
    <property type="entry name" value="Integrase_recombinase_N"/>
</dbReference>
<evidence type="ECO:0000313" key="14">
    <source>
        <dbReference type="EMBL" id="KFI68589.1"/>
    </source>
</evidence>
<comment type="caution">
    <text evidence="14">The sequence shown here is derived from an EMBL/GenBank/DDBJ whole genome shotgun (WGS) entry which is preliminary data.</text>
</comment>
<organism evidence="14 15">
    <name type="scientific">Bifidobacterium magnum</name>
    <dbReference type="NCBI Taxonomy" id="1692"/>
    <lineage>
        <taxon>Bacteria</taxon>
        <taxon>Bacillati</taxon>
        <taxon>Actinomycetota</taxon>
        <taxon>Actinomycetes</taxon>
        <taxon>Bifidobacteriales</taxon>
        <taxon>Bifidobacteriaceae</taxon>
        <taxon>Bifidobacterium</taxon>
    </lineage>
</organism>
<evidence type="ECO:0000256" key="1">
    <source>
        <dbReference type="ARBA" id="ARBA00004496"/>
    </source>
</evidence>